<name>A0ABV8UHA7_9PROT</name>
<reference evidence="3" key="1">
    <citation type="journal article" date="2019" name="Int. J. Syst. Evol. Microbiol.">
        <title>The Global Catalogue of Microorganisms (GCM) 10K type strain sequencing project: providing services to taxonomists for standard genome sequencing and annotation.</title>
        <authorList>
            <consortium name="The Broad Institute Genomics Platform"/>
            <consortium name="The Broad Institute Genome Sequencing Center for Infectious Disease"/>
            <person name="Wu L."/>
            <person name="Ma J."/>
        </authorList>
    </citation>
    <scope>NUCLEOTIDE SEQUENCE [LARGE SCALE GENOMIC DNA]</scope>
    <source>
        <strain evidence="3">CECT 8472</strain>
    </source>
</reference>
<protein>
    <submittedName>
        <fullName evidence="2">DUF3775 domain-containing protein</fullName>
    </submittedName>
</protein>
<feature type="compositionally biased region" description="Acidic residues" evidence="1">
    <location>
        <begin position="22"/>
        <end position="47"/>
    </location>
</feature>
<evidence type="ECO:0000313" key="2">
    <source>
        <dbReference type="EMBL" id="MFC4350193.1"/>
    </source>
</evidence>
<dbReference type="Pfam" id="PF12616">
    <property type="entry name" value="DUF3775"/>
    <property type="match status" value="1"/>
</dbReference>
<dbReference type="Proteomes" id="UP001595799">
    <property type="component" value="Unassembled WGS sequence"/>
</dbReference>
<dbReference type="RefSeq" id="WP_382420399.1">
    <property type="nucleotide sequence ID" value="NZ_JBHSCW010000001.1"/>
</dbReference>
<accession>A0ABV8UHA7</accession>
<dbReference type="InterPro" id="IPR022254">
    <property type="entry name" value="DUF3775"/>
</dbReference>
<evidence type="ECO:0000313" key="3">
    <source>
        <dbReference type="Proteomes" id="UP001595799"/>
    </source>
</evidence>
<feature type="region of interest" description="Disordered" evidence="1">
    <location>
        <begin position="22"/>
        <end position="54"/>
    </location>
</feature>
<evidence type="ECO:0000256" key="1">
    <source>
        <dbReference type="SAM" id="MobiDB-lite"/>
    </source>
</evidence>
<gene>
    <name evidence="2" type="ORF">ACFOW6_01420</name>
</gene>
<dbReference type="EMBL" id="JBHSCW010000001">
    <property type="protein sequence ID" value="MFC4350193.1"/>
    <property type="molecule type" value="Genomic_DNA"/>
</dbReference>
<organism evidence="2 3">
    <name type="scientific">Fodinicurvata halophila</name>
    <dbReference type="NCBI Taxonomy" id="1419723"/>
    <lineage>
        <taxon>Bacteria</taxon>
        <taxon>Pseudomonadati</taxon>
        <taxon>Pseudomonadota</taxon>
        <taxon>Alphaproteobacteria</taxon>
        <taxon>Rhodospirillales</taxon>
        <taxon>Rhodovibrionaceae</taxon>
        <taxon>Fodinicurvata</taxon>
    </lineage>
</organism>
<proteinExistence type="predicted"/>
<keyword evidence="3" id="KW-1185">Reference proteome</keyword>
<comment type="caution">
    <text evidence="2">The sequence shown here is derived from an EMBL/GenBank/DDBJ whole genome shotgun (WGS) entry which is preliminary data.</text>
</comment>
<sequence>MLEIDPDKVCYIIARFHEFEEEELIDDPERDDDEDDFDLDHEEAFDELDGHNDNDPLGEELAGYISSLPEDEQIELIALTWVGRGDYGPGEWSDVIEAAADRFNLRTAHYLLGMPQLADYLEEGLAAFGLSCGDYEENRI</sequence>